<dbReference type="Proteomes" id="UP000198406">
    <property type="component" value="Unassembled WGS sequence"/>
</dbReference>
<evidence type="ECO:0000313" key="3">
    <source>
        <dbReference type="Proteomes" id="UP000198406"/>
    </source>
</evidence>
<feature type="compositionally biased region" description="Acidic residues" evidence="1">
    <location>
        <begin position="179"/>
        <end position="214"/>
    </location>
</feature>
<sequence>MSAQPQKKQSRIPVALQAVFLASNRGKEVHKPPPEKAANKVFFRNWLFQKATTSFSRGKKSQIIRTADVKTPTETKKRPALRKTDSNDNLLNPQAYMDAMLRYRGYSTKRYPTLQSGYYNTPSSHQRAKLVKIGPHTRFLENPKDALPDDMAGMVAAGKLNPQEARMLLEDNDKTADMSEADFSDDDSDDDDDDDDDESEYDSEDWSEEDEELGEELKDILGSLPKMALAN</sequence>
<evidence type="ECO:0000313" key="2">
    <source>
        <dbReference type="EMBL" id="GAX24215.1"/>
    </source>
</evidence>
<organism evidence="2 3">
    <name type="scientific">Fistulifera solaris</name>
    <name type="common">Oleaginous diatom</name>
    <dbReference type="NCBI Taxonomy" id="1519565"/>
    <lineage>
        <taxon>Eukaryota</taxon>
        <taxon>Sar</taxon>
        <taxon>Stramenopiles</taxon>
        <taxon>Ochrophyta</taxon>
        <taxon>Bacillariophyta</taxon>
        <taxon>Bacillariophyceae</taxon>
        <taxon>Bacillariophycidae</taxon>
        <taxon>Naviculales</taxon>
        <taxon>Naviculaceae</taxon>
        <taxon>Fistulifera</taxon>
    </lineage>
</organism>
<protein>
    <submittedName>
        <fullName evidence="2">Uncharacterized protein</fullName>
    </submittedName>
</protein>
<dbReference type="AlphaFoldDB" id="A0A1Z5KDK3"/>
<feature type="region of interest" description="Disordered" evidence="1">
    <location>
        <begin position="173"/>
        <end position="214"/>
    </location>
</feature>
<dbReference type="EMBL" id="BDSP01000207">
    <property type="protein sequence ID" value="GAX24215.1"/>
    <property type="molecule type" value="Genomic_DNA"/>
</dbReference>
<gene>
    <name evidence="2" type="ORF">FisN_4Lu591</name>
</gene>
<dbReference type="InParanoid" id="A0A1Z5KDK3"/>
<keyword evidence="3" id="KW-1185">Reference proteome</keyword>
<accession>A0A1Z5KDK3</accession>
<proteinExistence type="predicted"/>
<reference evidence="2 3" key="1">
    <citation type="journal article" date="2015" name="Plant Cell">
        <title>Oil accumulation by the oleaginous diatom Fistulifera solaris as revealed by the genome and transcriptome.</title>
        <authorList>
            <person name="Tanaka T."/>
            <person name="Maeda Y."/>
            <person name="Veluchamy A."/>
            <person name="Tanaka M."/>
            <person name="Abida H."/>
            <person name="Marechal E."/>
            <person name="Bowler C."/>
            <person name="Muto M."/>
            <person name="Sunaga Y."/>
            <person name="Tanaka M."/>
            <person name="Yoshino T."/>
            <person name="Taniguchi T."/>
            <person name="Fukuda Y."/>
            <person name="Nemoto M."/>
            <person name="Matsumoto M."/>
            <person name="Wong P.S."/>
            <person name="Aburatani S."/>
            <person name="Fujibuchi W."/>
        </authorList>
    </citation>
    <scope>NUCLEOTIDE SEQUENCE [LARGE SCALE GENOMIC DNA]</scope>
    <source>
        <strain evidence="2 3">JPCC DA0580</strain>
    </source>
</reference>
<comment type="caution">
    <text evidence="2">The sequence shown here is derived from an EMBL/GenBank/DDBJ whole genome shotgun (WGS) entry which is preliminary data.</text>
</comment>
<dbReference type="OrthoDB" id="46691at2759"/>
<evidence type="ECO:0000256" key="1">
    <source>
        <dbReference type="SAM" id="MobiDB-lite"/>
    </source>
</evidence>
<name>A0A1Z5KDK3_FISSO</name>